<keyword evidence="6 11" id="KW-0378">Hydrolase</keyword>
<evidence type="ECO:0000256" key="4">
    <source>
        <dbReference type="ARBA" id="ARBA00022692"/>
    </source>
</evidence>
<evidence type="ECO:0000256" key="10">
    <source>
        <dbReference type="ARBA" id="ARBA00023136"/>
    </source>
</evidence>
<feature type="transmembrane region" description="Helical" evidence="12">
    <location>
        <begin position="154"/>
        <end position="176"/>
    </location>
</feature>
<dbReference type="GO" id="GO:0046872">
    <property type="term" value="F:metal ion binding"/>
    <property type="evidence" value="ECO:0007669"/>
    <property type="project" value="UniProtKB-KW"/>
</dbReference>
<evidence type="ECO:0000256" key="3">
    <source>
        <dbReference type="ARBA" id="ARBA00022670"/>
    </source>
</evidence>
<evidence type="ECO:0000256" key="7">
    <source>
        <dbReference type="ARBA" id="ARBA00022833"/>
    </source>
</evidence>
<sequence>MLSVHGPRARKNILRTLVFLVVLGLLVLFVASRLGPVGFWLGAVLVAVLIVYVCARAGTVAVRAMRAYPVGEAEQPELCRLVRELTTRARVPMPRLYVSPTRAANALATGYGPSRAVICVTEGALDALDERELRAVLAHELAHIRYLDTLPGSIISLLARAAMVIPVLGIVVVYLMRPIVGRSREFDADQEAARLTGDPLALASALRTLDAARRELVLPPEPGVVAISHLMIGSPLGTHGVWRLFRSHPSTAERVARLEGLAGYRR</sequence>
<evidence type="ECO:0000313" key="15">
    <source>
        <dbReference type="Proteomes" id="UP000475214"/>
    </source>
</evidence>
<dbReference type="PANTHER" id="PTHR43221:SF1">
    <property type="entry name" value="PROTEASE HTPX"/>
    <property type="match status" value="1"/>
</dbReference>
<dbReference type="GO" id="GO:0004222">
    <property type="term" value="F:metalloendopeptidase activity"/>
    <property type="evidence" value="ECO:0007669"/>
    <property type="project" value="InterPro"/>
</dbReference>
<evidence type="ECO:0000313" key="14">
    <source>
        <dbReference type="EMBL" id="NEE00281.1"/>
    </source>
</evidence>
<keyword evidence="9 11" id="KW-0482">Metalloprotease</keyword>
<evidence type="ECO:0000256" key="5">
    <source>
        <dbReference type="ARBA" id="ARBA00022723"/>
    </source>
</evidence>
<keyword evidence="7 11" id="KW-0862">Zinc</keyword>
<keyword evidence="3 11" id="KW-0645">Protease</keyword>
<dbReference type="EMBL" id="JAAGOA010000005">
    <property type="protein sequence ID" value="NEE00281.1"/>
    <property type="molecule type" value="Genomic_DNA"/>
</dbReference>
<accession>A0A6L9S692</accession>
<dbReference type="AlphaFoldDB" id="A0A6L9S692"/>
<keyword evidence="8 12" id="KW-1133">Transmembrane helix</keyword>
<dbReference type="PANTHER" id="PTHR43221">
    <property type="entry name" value="PROTEASE HTPX"/>
    <property type="match status" value="1"/>
</dbReference>
<proteinExistence type="inferred from homology"/>
<dbReference type="Pfam" id="PF01435">
    <property type="entry name" value="Peptidase_M48"/>
    <property type="match status" value="1"/>
</dbReference>
<keyword evidence="10 12" id="KW-0472">Membrane</keyword>
<comment type="subcellular location">
    <subcellularLocation>
        <location evidence="1">Cell membrane</location>
        <topology evidence="1">Multi-pass membrane protein</topology>
    </subcellularLocation>
</comment>
<evidence type="ECO:0000256" key="11">
    <source>
        <dbReference type="RuleBase" id="RU003983"/>
    </source>
</evidence>
<reference evidence="14 15" key="1">
    <citation type="submission" date="2020-02" db="EMBL/GenBank/DDBJ databases">
        <authorList>
            <person name="Li X.-J."/>
            <person name="Han X.-M."/>
        </authorList>
    </citation>
    <scope>NUCLEOTIDE SEQUENCE [LARGE SCALE GENOMIC DNA]</scope>
    <source>
        <strain evidence="14 15">CCTCC AB 2017055</strain>
    </source>
</reference>
<keyword evidence="5" id="KW-0479">Metal-binding</keyword>
<keyword evidence="15" id="KW-1185">Reference proteome</keyword>
<name>A0A6L9S692_9ACTN</name>
<comment type="similarity">
    <text evidence="11">Belongs to the peptidase M48 family.</text>
</comment>
<keyword evidence="4 12" id="KW-0812">Transmembrane</keyword>
<evidence type="ECO:0000256" key="8">
    <source>
        <dbReference type="ARBA" id="ARBA00022989"/>
    </source>
</evidence>
<evidence type="ECO:0000256" key="6">
    <source>
        <dbReference type="ARBA" id="ARBA00022801"/>
    </source>
</evidence>
<dbReference type="Gene3D" id="3.30.2010.10">
    <property type="entry name" value="Metalloproteases ('zincins'), catalytic domain"/>
    <property type="match status" value="1"/>
</dbReference>
<dbReference type="InterPro" id="IPR050083">
    <property type="entry name" value="HtpX_protease"/>
</dbReference>
<dbReference type="GO" id="GO:0005886">
    <property type="term" value="C:plasma membrane"/>
    <property type="evidence" value="ECO:0007669"/>
    <property type="project" value="UniProtKB-SubCell"/>
</dbReference>
<evidence type="ECO:0000256" key="1">
    <source>
        <dbReference type="ARBA" id="ARBA00004651"/>
    </source>
</evidence>
<dbReference type="InterPro" id="IPR001915">
    <property type="entry name" value="Peptidase_M48"/>
</dbReference>
<comment type="cofactor">
    <cofactor evidence="11">
        <name>Zn(2+)</name>
        <dbReference type="ChEBI" id="CHEBI:29105"/>
    </cofactor>
    <text evidence="11">Binds 1 zinc ion per subunit.</text>
</comment>
<evidence type="ECO:0000256" key="2">
    <source>
        <dbReference type="ARBA" id="ARBA00022475"/>
    </source>
</evidence>
<evidence type="ECO:0000256" key="9">
    <source>
        <dbReference type="ARBA" id="ARBA00023049"/>
    </source>
</evidence>
<keyword evidence="2" id="KW-1003">Cell membrane</keyword>
<dbReference type="Proteomes" id="UP000475214">
    <property type="component" value="Unassembled WGS sequence"/>
</dbReference>
<feature type="transmembrane region" description="Helical" evidence="12">
    <location>
        <begin position="12"/>
        <end position="31"/>
    </location>
</feature>
<gene>
    <name evidence="14" type="ORF">G1H10_08875</name>
</gene>
<dbReference type="GO" id="GO:0006508">
    <property type="term" value="P:proteolysis"/>
    <property type="evidence" value="ECO:0007669"/>
    <property type="project" value="UniProtKB-KW"/>
</dbReference>
<evidence type="ECO:0000256" key="12">
    <source>
        <dbReference type="SAM" id="Phobius"/>
    </source>
</evidence>
<organism evidence="14 15">
    <name type="scientific">Phytoactinopolyspora halotolerans</name>
    <dbReference type="NCBI Taxonomy" id="1981512"/>
    <lineage>
        <taxon>Bacteria</taxon>
        <taxon>Bacillati</taxon>
        <taxon>Actinomycetota</taxon>
        <taxon>Actinomycetes</taxon>
        <taxon>Jiangellales</taxon>
        <taxon>Jiangellaceae</taxon>
        <taxon>Phytoactinopolyspora</taxon>
    </lineage>
</organism>
<comment type="caution">
    <text evidence="14">The sequence shown here is derived from an EMBL/GenBank/DDBJ whole genome shotgun (WGS) entry which is preliminary data.</text>
</comment>
<feature type="transmembrane region" description="Helical" evidence="12">
    <location>
        <begin position="37"/>
        <end position="55"/>
    </location>
</feature>
<evidence type="ECO:0000259" key="13">
    <source>
        <dbReference type="Pfam" id="PF01435"/>
    </source>
</evidence>
<protein>
    <submittedName>
        <fullName evidence="14">M48 family metalloprotease</fullName>
    </submittedName>
</protein>
<feature type="domain" description="Peptidase M48" evidence="13">
    <location>
        <begin position="73"/>
        <end position="261"/>
    </location>
</feature>